<evidence type="ECO:0000259" key="9">
    <source>
        <dbReference type="SMART" id="SM00650"/>
    </source>
</evidence>
<proteinExistence type="inferred from homology"/>
<keyword evidence="6 7" id="KW-0694">RNA-binding</keyword>
<keyword evidence="2 7" id="KW-0698">rRNA processing</keyword>
<evidence type="ECO:0000256" key="3">
    <source>
        <dbReference type="ARBA" id="ARBA00022603"/>
    </source>
</evidence>
<feature type="binding site" evidence="7 8">
    <location>
        <position position="75"/>
    </location>
    <ligand>
        <name>S-adenosyl-L-methionine</name>
        <dbReference type="ChEBI" id="CHEBI:59789"/>
    </ligand>
</feature>
<dbReference type="PANTHER" id="PTHR11727:SF7">
    <property type="entry name" value="DIMETHYLADENOSINE TRANSFERASE-RELATED"/>
    <property type="match status" value="1"/>
</dbReference>
<comment type="caution">
    <text evidence="10">The sequence shown here is derived from an EMBL/GenBank/DDBJ whole genome shotgun (WGS) entry which is preliminary data.</text>
</comment>
<dbReference type="NCBIfam" id="TIGR00755">
    <property type="entry name" value="ksgA"/>
    <property type="match status" value="1"/>
</dbReference>
<evidence type="ECO:0000256" key="5">
    <source>
        <dbReference type="ARBA" id="ARBA00022691"/>
    </source>
</evidence>
<dbReference type="SMART" id="SM00650">
    <property type="entry name" value="rADc"/>
    <property type="match status" value="1"/>
</dbReference>
<dbReference type="PANTHER" id="PTHR11727">
    <property type="entry name" value="DIMETHYLADENOSINE TRANSFERASE"/>
    <property type="match status" value="1"/>
</dbReference>
<dbReference type="AlphaFoldDB" id="A0A7Y0UFK9"/>
<dbReference type="InterPro" id="IPR001737">
    <property type="entry name" value="KsgA/Erm"/>
</dbReference>
<dbReference type="InterPro" id="IPR029063">
    <property type="entry name" value="SAM-dependent_MTases_sf"/>
</dbReference>
<dbReference type="EC" id="2.1.1.182" evidence="7"/>
<evidence type="ECO:0000256" key="1">
    <source>
        <dbReference type="ARBA" id="ARBA00022490"/>
    </source>
</evidence>
<dbReference type="EMBL" id="JABCUI010000001">
    <property type="protein sequence ID" value="NMW86461.1"/>
    <property type="molecule type" value="Genomic_DNA"/>
</dbReference>
<dbReference type="Pfam" id="PF00398">
    <property type="entry name" value="RrnaAD"/>
    <property type="match status" value="1"/>
</dbReference>
<dbReference type="RefSeq" id="WP_169761754.1">
    <property type="nucleotide sequence ID" value="NZ_CAMYEK010000002.1"/>
</dbReference>
<name>A0A7Y0UFK9_9ACTO</name>
<feature type="binding site" evidence="7 8">
    <location>
        <position position="104"/>
    </location>
    <ligand>
        <name>S-adenosyl-L-methionine</name>
        <dbReference type="ChEBI" id="CHEBI:59789"/>
    </ligand>
</feature>
<dbReference type="HAMAP" id="MF_00607">
    <property type="entry name" value="16SrRNA_methyltr_A"/>
    <property type="match status" value="1"/>
</dbReference>
<protein>
    <recommendedName>
        <fullName evidence="7">Ribosomal RNA small subunit methyltransferase A</fullName>
        <ecNumber evidence="7">2.1.1.182</ecNumber>
    </recommendedName>
    <alternativeName>
        <fullName evidence="7">16S rRNA (adenine(1518)-N(6)/adenine(1519)-N(6))-dimethyltransferase</fullName>
    </alternativeName>
    <alternativeName>
        <fullName evidence="7">16S rRNA dimethyladenosine transferase</fullName>
    </alternativeName>
    <alternativeName>
        <fullName evidence="7">16S rRNA dimethylase</fullName>
    </alternativeName>
    <alternativeName>
        <fullName evidence="7">S-adenosylmethionine-6-N', N'-adenosyl(rRNA) dimethyltransferase</fullName>
    </alternativeName>
</protein>
<evidence type="ECO:0000256" key="7">
    <source>
        <dbReference type="HAMAP-Rule" id="MF_00607"/>
    </source>
</evidence>
<evidence type="ECO:0000256" key="8">
    <source>
        <dbReference type="PROSITE-ProRule" id="PRU01026"/>
    </source>
</evidence>
<keyword evidence="5 7" id="KW-0949">S-adenosyl-L-methionine</keyword>
<dbReference type="InterPro" id="IPR011530">
    <property type="entry name" value="rRNA_adenine_dimethylase"/>
</dbReference>
<feature type="binding site" evidence="7 8">
    <location>
        <position position="54"/>
    </location>
    <ligand>
        <name>S-adenosyl-L-methionine</name>
        <dbReference type="ChEBI" id="CHEBI:59789"/>
    </ligand>
</feature>
<dbReference type="GO" id="GO:0005829">
    <property type="term" value="C:cytosol"/>
    <property type="evidence" value="ECO:0007669"/>
    <property type="project" value="TreeGrafter"/>
</dbReference>
<dbReference type="PROSITE" id="PS51689">
    <property type="entry name" value="SAM_RNA_A_N6_MT"/>
    <property type="match status" value="1"/>
</dbReference>
<dbReference type="PROSITE" id="PS01131">
    <property type="entry name" value="RRNA_A_DIMETH"/>
    <property type="match status" value="1"/>
</dbReference>
<evidence type="ECO:0000256" key="6">
    <source>
        <dbReference type="ARBA" id="ARBA00022884"/>
    </source>
</evidence>
<keyword evidence="1 7" id="KW-0963">Cytoplasm</keyword>
<dbReference type="Gene3D" id="1.10.8.100">
    <property type="entry name" value="Ribosomal RNA adenine dimethylase-like, domain 2"/>
    <property type="match status" value="1"/>
</dbReference>
<comment type="similarity">
    <text evidence="7">Belongs to the class I-like SAM-binding methyltransferase superfamily. rRNA adenine N(6)-methyltransferase family. RsmA subfamily.</text>
</comment>
<feature type="binding site" evidence="7 8">
    <location>
        <position position="29"/>
    </location>
    <ligand>
        <name>S-adenosyl-L-methionine</name>
        <dbReference type="ChEBI" id="CHEBI:59789"/>
    </ligand>
</feature>
<feature type="domain" description="Ribosomal RNA adenine methylase transferase N-terminal" evidence="9">
    <location>
        <begin position="34"/>
        <end position="214"/>
    </location>
</feature>
<dbReference type="InterPro" id="IPR023165">
    <property type="entry name" value="rRNA_Ade_diMease-like_C"/>
</dbReference>
<comment type="function">
    <text evidence="7">Specifically dimethylates two adjacent adenosines (A1518 and A1519) in the loop of a conserved hairpin near the 3'-end of 16S rRNA in the 30S particle. May play a critical role in biogenesis of 30S subunits.</text>
</comment>
<evidence type="ECO:0000313" key="10">
    <source>
        <dbReference type="EMBL" id="NMW86461.1"/>
    </source>
</evidence>
<dbReference type="Gene3D" id="3.40.50.150">
    <property type="entry name" value="Vaccinia Virus protein VP39"/>
    <property type="match status" value="1"/>
</dbReference>
<dbReference type="InterPro" id="IPR020596">
    <property type="entry name" value="rRNA_Ade_Mease_Trfase_CS"/>
</dbReference>
<accession>A0A7Y0UFK9</accession>
<dbReference type="GO" id="GO:0003723">
    <property type="term" value="F:RNA binding"/>
    <property type="evidence" value="ECO:0007669"/>
    <property type="project" value="UniProtKB-UniRule"/>
</dbReference>
<evidence type="ECO:0000256" key="4">
    <source>
        <dbReference type="ARBA" id="ARBA00022679"/>
    </source>
</evidence>
<evidence type="ECO:0000313" key="11">
    <source>
        <dbReference type="Proteomes" id="UP000553981"/>
    </source>
</evidence>
<comment type="subcellular location">
    <subcellularLocation>
        <location evidence="7">Cytoplasm</location>
    </subcellularLocation>
</comment>
<organism evidence="10 11">
    <name type="scientific">Mobiluncus curtisii</name>
    <dbReference type="NCBI Taxonomy" id="2051"/>
    <lineage>
        <taxon>Bacteria</taxon>
        <taxon>Bacillati</taxon>
        <taxon>Actinomycetota</taxon>
        <taxon>Actinomycetes</taxon>
        <taxon>Actinomycetales</taxon>
        <taxon>Actinomycetaceae</taxon>
        <taxon>Mobiluncus</taxon>
    </lineage>
</organism>
<dbReference type="InterPro" id="IPR020598">
    <property type="entry name" value="rRNA_Ade_methylase_Trfase_N"/>
</dbReference>
<feature type="binding site" evidence="7 8">
    <location>
        <position position="129"/>
    </location>
    <ligand>
        <name>S-adenosyl-L-methionine</name>
        <dbReference type="ChEBI" id="CHEBI:59789"/>
    </ligand>
</feature>
<gene>
    <name evidence="7 10" type="primary">rsmA</name>
    <name evidence="7" type="synonym">ksgA</name>
    <name evidence="10" type="ORF">HHJ67_01645</name>
</gene>
<feature type="binding site" evidence="7 8">
    <location>
        <position position="27"/>
    </location>
    <ligand>
        <name>S-adenosyl-L-methionine</name>
        <dbReference type="ChEBI" id="CHEBI:59789"/>
    </ligand>
</feature>
<sequence>MFLLGARDVSELCALLEVSPSKKKGQNFVTDPGTVRRIAAAAGISPGDTVVEIGPGLGSLTLALLELGCKVIAIEIDQRLGTALPVTVAQHGANSADLCVMTQDALEIAGESDLELPAGWAAPHRLVANLPYNIATPLLLHFLEVLPGLESALVMVQAEVADRWVAGVADGDYGAPSVKLAWWGRAKRAFKVGRNVFYPVPNVDSTVVEFRRLEVRQRLKDDLKLSAEGLTDEAIETLRQEVFAAVNAAFSQRRKTLRQSLAGYAGSPNAAANLLEAAGITPGLRAERLSVIDFTKIAAAKLYGTNDTK</sequence>
<keyword evidence="4 7" id="KW-0808">Transferase</keyword>
<reference evidence="10 11" key="1">
    <citation type="submission" date="2020-04" db="EMBL/GenBank/DDBJ databases">
        <title>Antimicrobial susceptibility and clonality of vaginal-derived multi-drug resistant Mobiluncus isolates in China.</title>
        <authorList>
            <person name="Zhang X."/>
        </authorList>
    </citation>
    <scope>NUCLEOTIDE SEQUENCE [LARGE SCALE GENOMIC DNA]</scope>
    <source>
        <strain evidence="10 11">19</strain>
    </source>
</reference>
<dbReference type="SUPFAM" id="SSF53335">
    <property type="entry name" value="S-adenosyl-L-methionine-dependent methyltransferases"/>
    <property type="match status" value="1"/>
</dbReference>
<evidence type="ECO:0000256" key="2">
    <source>
        <dbReference type="ARBA" id="ARBA00022552"/>
    </source>
</evidence>
<keyword evidence="3 7" id="KW-0489">Methyltransferase</keyword>
<dbReference type="Proteomes" id="UP000553981">
    <property type="component" value="Unassembled WGS sequence"/>
</dbReference>
<comment type="catalytic activity">
    <reaction evidence="7">
        <text>adenosine(1518)/adenosine(1519) in 16S rRNA + 4 S-adenosyl-L-methionine = N(6)-dimethyladenosine(1518)/N(6)-dimethyladenosine(1519) in 16S rRNA + 4 S-adenosyl-L-homocysteine + 4 H(+)</text>
        <dbReference type="Rhea" id="RHEA:19609"/>
        <dbReference type="Rhea" id="RHEA-COMP:10232"/>
        <dbReference type="Rhea" id="RHEA-COMP:10233"/>
        <dbReference type="ChEBI" id="CHEBI:15378"/>
        <dbReference type="ChEBI" id="CHEBI:57856"/>
        <dbReference type="ChEBI" id="CHEBI:59789"/>
        <dbReference type="ChEBI" id="CHEBI:74411"/>
        <dbReference type="ChEBI" id="CHEBI:74493"/>
        <dbReference type="EC" id="2.1.1.182"/>
    </reaction>
</comment>
<dbReference type="GO" id="GO:0052908">
    <property type="term" value="F:16S rRNA (adenine(1518)-N(6)/adenine(1519)-N(6))-dimethyltransferase activity"/>
    <property type="evidence" value="ECO:0007669"/>
    <property type="project" value="UniProtKB-EC"/>
</dbReference>